<dbReference type="InterPro" id="IPR019791">
    <property type="entry name" value="Haem_peroxidase_animal"/>
</dbReference>
<comment type="caution">
    <text evidence="4">The sequence shown here is derived from an EMBL/GenBank/DDBJ whole genome shotgun (WGS) entry which is preliminary data.</text>
</comment>
<feature type="binding site" description="axial binding residue" evidence="1">
    <location>
        <position position="562"/>
    </location>
    <ligand>
        <name>heme b</name>
        <dbReference type="ChEBI" id="CHEBI:60344"/>
    </ligand>
    <ligandPart>
        <name>Fe</name>
        <dbReference type="ChEBI" id="CHEBI:18248"/>
    </ligandPart>
</feature>
<dbReference type="InterPro" id="IPR037120">
    <property type="entry name" value="Haem_peroxidase_sf_animal"/>
</dbReference>
<reference evidence="4" key="2">
    <citation type="journal article" date="2023" name="Science">
        <title>Genomic signatures of disease resistance in endangered staghorn corals.</title>
        <authorList>
            <person name="Vollmer S.V."/>
            <person name="Selwyn J.D."/>
            <person name="Despard B.A."/>
            <person name="Roesel C.L."/>
        </authorList>
    </citation>
    <scope>NUCLEOTIDE SEQUENCE</scope>
    <source>
        <strain evidence="4">K2</strain>
    </source>
</reference>
<evidence type="ECO:0000256" key="1">
    <source>
        <dbReference type="PIRSR" id="PIRSR619791-2"/>
    </source>
</evidence>
<dbReference type="PRINTS" id="PR00457">
    <property type="entry name" value="ANPEROXIDASE"/>
</dbReference>
<dbReference type="GO" id="GO:0006979">
    <property type="term" value="P:response to oxidative stress"/>
    <property type="evidence" value="ECO:0007669"/>
    <property type="project" value="InterPro"/>
</dbReference>
<dbReference type="GO" id="GO:0046872">
    <property type="term" value="F:metal ion binding"/>
    <property type="evidence" value="ECO:0007669"/>
    <property type="project" value="UniProtKB-KW"/>
</dbReference>
<feature type="region of interest" description="Disordered" evidence="2">
    <location>
        <begin position="627"/>
        <end position="649"/>
    </location>
</feature>
<proteinExistence type="predicted"/>
<dbReference type="Proteomes" id="UP001249851">
    <property type="component" value="Unassembled WGS sequence"/>
</dbReference>
<evidence type="ECO:0000313" key="4">
    <source>
        <dbReference type="EMBL" id="KAK2562358.1"/>
    </source>
</evidence>
<gene>
    <name evidence="4" type="ORF">P5673_014644</name>
</gene>
<dbReference type="GO" id="GO:0004601">
    <property type="term" value="F:peroxidase activity"/>
    <property type="evidence" value="ECO:0007669"/>
    <property type="project" value="InterPro"/>
</dbReference>
<keyword evidence="1" id="KW-0479">Metal-binding</keyword>
<dbReference type="Gene3D" id="1.10.640.10">
    <property type="entry name" value="Haem peroxidase domain superfamily, animal type"/>
    <property type="match status" value="2"/>
</dbReference>
<evidence type="ECO:0000256" key="3">
    <source>
        <dbReference type="SAM" id="SignalP"/>
    </source>
</evidence>
<dbReference type="PANTHER" id="PTHR11475:SF143">
    <property type="entry name" value="PUTATIVE-RELATED"/>
    <property type="match status" value="1"/>
</dbReference>
<dbReference type="GO" id="GO:0020037">
    <property type="term" value="F:heme binding"/>
    <property type="evidence" value="ECO:0007669"/>
    <property type="project" value="InterPro"/>
</dbReference>
<protein>
    <submittedName>
        <fullName evidence="4">Lactoperoxidase</fullName>
    </submittedName>
</protein>
<dbReference type="EMBL" id="JARQWQ010000029">
    <property type="protein sequence ID" value="KAK2562358.1"/>
    <property type="molecule type" value="Genomic_DNA"/>
</dbReference>
<organism evidence="4 5">
    <name type="scientific">Acropora cervicornis</name>
    <name type="common">Staghorn coral</name>
    <dbReference type="NCBI Taxonomy" id="6130"/>
    <lineage>
        <taxon>Eukaryota</taxon>
        <taxon>Metazoa</taxon>
        <taxon>Cnidaria</taxon>
        <taxon>Anthozoa</taxon>
        <taxon>Hexacorallia</taxon>
        <taxon>Scleractinia</taxon>
        <taxon>Astrocoeniina</taxon>
        <taxon>Acroporidae</taxon>
        <taxon>Acropora</taxon>
    </lineage>
</organism>
<keyword evidence="1" id="KW-0349">Heme</keyword>
<dbReference type="InterPro" id="IPR010255">
    <property type="entry name" value="Haem_peroxidase_sf"/>
</dbReference>
<feature type="signal peptide" evidence="3">
    <location>
        <begin position="1"/>
        <end position="20"/>
    </location>
</feature>
<dbReference type="Pfam" id="PF03098">
    <property type="entry name" value="An_peroxidase"/>
    <property type="match status" value="2"/>
</dbReference>
<dbReference type="PROSITE" id="PS50292">
    <property type="entry name" value="PEROXIDASE_3"/>
    <property type="match status" value="1"/>
</dbReference>
<evidence type="ECO:0000313" key="5">
    <source>
        <dbReference type="Proteomes" id="UP001249851"/>
    </source>
</evidence>
<keyword evidence="5" id="KW-1185">Reference proteome</keyword>
<feature type="chain" id="PRO_5041903619" evidence="3">
    <location>
        <begin position="21"/>
        <end position="884"/>
    </location>
</feature>
<reference evidence="4" key="1">
    <citation type="journal article" date="2023" name="G3 (Bethesda)">
        <title>Whole genome assembly and annotation of the endangered Caribbean coral Acropora cervicornis.</title>
        <authorList>
            <person name="Selwyn J.D."/>
            <person name="Vollmer S.V."/>
        </authorList>
    </citation>
    <scope>NUCLEOTIDE SEQUENCE</scope>
    <source>
        <strain evidence="4">K2</strain>
    </source>
</reference>
<sequence>MTRHLLFALALLLVLELTITYRIEKSHEESHKRFHAHEEKKKEEIKTLDDIDSLMAKMHKRGAVSRQISKAVKDNYGFSVPEANDDELDERDNKATISAYEEQLRDMHEDNIHEDPSSIAELKAIAESLVDECKVNVTRPKEEKLSSALKPLYHLLQHHGPEGIISDEEFSEAKASELCAACVLRNLCDREDVLNLTKIPEGLSPAKRVLKCRIKIISLNLMLTPKQPKPVIRCDKDAEFRTIDGTCNNLHNPLFGAANTPFGRLLFPAYGDGISSLRVAENGDPLPNTREVSFQVHGSNADGSNPTSNLLNIFFMNFGQYVDHDVTLAEAQEANCEPPEADENPECINIKIPKGDTIFEEREVKFIEMEREAFVTPESKCQLTPREQINTITTYIDASNVYGSSPEVSEALRAPGGLMKVTKHPQDCTLQDLMPPDTEAPCITVDPFRPCFRSGDIRNNENAGLNTVHTIFLRRHNIIARFLGQMTDLDSEAIFQTARKILGAQQQFIVYNEFLPLVLGQHTIDAFDLGLGKGFNYSTCYDKNLDPVISTAFAVAAYRFGHTLVPDFINRPSQSFYETNCEHCSSKKNFLDIALADFGNPQYLYDIGNGGVDAILRGLTNGSAGEVDGPPNYVTRSPGGRSHEPKASGSPALVKLNLMDFFKEAHTIRRVYRRCPVLGCCPCYRCREFASSVQERLIRGPGDLSDLIAINNNRGYERGMPGYTAYRRLCGLPVPRGFGALRRVAGFSGRAIRALRRVFKDVDDIPLFSGGLLERADPRGGLLGATFQCLLGEQFKSLKCGDRFWHENEPRSDIHTEATALTPCQLNEIRKTLVSKIICETSDDITAVNRFAFQQTGIKTPCDKLPEVNLEPWMPGFKCEIEES</sequence>
<dbReference type="PANTHER" id="PTHR11475">
    <property type="entry name" value="OXIDASE/PEROXIDASE"/>
    <property type="match status" value="1"/>
</dbReference>
<dbReference type="AlphaFoldDB" id="A0AAD9QJD3"/>
<dbReference type="SUPFAM" id="SSF48113">
    <property type="entry name" value="Heme-dependent peroxidases"/>
    <property type="match status" value="1"/>
</dbReference>
<evidence type="ECO:0000256" key="2">
    <source>
        <dbReference type="SAM" id="MobiDB-lite"/>
    </source>
</evidence>
<name>A0AAD9QJD3_ACRCE</name>
<accession>A0AAD9QJD3</accession>
<keyword evidence="3" id="KW-0732">Signal</keyword>
<keyword evidence="1" id="KW-0408">Iron</keyword>